<dbReference type="GO" id="GO:0006351">
    <property type="term" value="P:DNA-templated transcription"/>
    <property type="evidence" value="ECO:0007669"/>
    <property type="project" value="InterPro"/>
</dbReference>
<dbReference type="GO" id="GO:0000428">
    <property type="term" value="C:DNA-directed RNA polymerase complex"/>
    <property type="evidence" value="ECO:0007669"/>
    <property type="project" value="UniProtKB-KW"/>
</dbReference>
<evidence type="ECO:0000313" key="4">
    <source>
        <dbReference type="EMBL" id="SBT86539.1"/>
    </source>
</evidence>
<dbReference type="Proteomes" id="UP000219813">
    <property type="component" value="Chromosome 4"/>
</dbReference>
<sequence>MAQNPWYVKKSKALRTNKLEKIINKFNEEYYHLMYIPKFKSIRSTLLGIFDNSDLIIEKKTFNIVSISCIAQIPPQSLNNAKDGISIYLSKFMLKVNHDVEGFSLCFTDIKLKEKEPKIISGDSSVMFLKISFKLLNLVLKENSRIKVKINKIEPSKIYLNFFHIIEATYFEEMLKYFRYDHKSNTFRRDNKIYSINDVMNFTIKNVTSSDTGSNVKLIGHI</sequence>
<evidence type="ECO:0000256" key="1">
    <source>
        <dbReference type="ARBA" id="ARBA00022478"/>
    </source>
</evidence>
<name>A0A1D3JJ83_PLAMA</name>
<evidence type="ECO:0000256" key="2">
    <source>
        <dbReference type="ARBA" id="ARBA00023163"/>
    </source>
</evidence>
<dbReference type="KEGG" id="pmal:PMUG01_04023400"/>
<dbReference type="EMBL" id="LT594625">
    <property type="protein sequence ID" value="SBT86539.1"/>
    <property type="molecule type" value="Genomic_DNA"/>
</dbReference>
<dbReference type="RefSeq" id="XP_028859688.1">
    <property type="nucleotide sequence ID" value="XM_029003234.1"/>
</dbReference>
<dbReference type="InterPro" id="IPR036898">
    <property type="entry name" value="RNA_pol_Rpb7-like_N_sf"/>
</dbReference>
<reference evidence="4 5" key="1">
    <citation type="submission" date="2016-06" db="EMBL/GenBank/DDBJ databases">
        <authorList>
            <consortium name="Pathogen Informatics"/>
        </authorList>
    </citation>
    <scope>NUCLEOTIDE SEQUENCE [LARGE SCALE GENOMIC DNA]</scope>
</reference>
<organism evidence="4 5">
    <name type="scientific">Plasmodium malariae</name>
    <dbReference type="NCBI Taxonomy" id="5858"/>
    <lineage>
        <taxon>Eukaryota</taxon>
        <taxon>Sar</taxon>
        <taxon>Alveolata</taxon>
        <taxon>Apicomplexa</taxon>
        <taxon>Aconoidasida</taxon>
        <taxon>Haemosporida</taxon>
        <taxon>Plasmodiidae</taxon>
        <taxon>Plasmodium</taxon>
        <taxon>Plasmodium (Plasmodium)</taxon>
    </lineage>
</organism>
<dbReference type="Pfam" id="PF03876">
    <property type="entry name" value="SHS2_Rpb7-N"/>
    <property type="match status" value="1"/>
</dbReference>
<dbReference type="OrthoDB" id="368781at2759"/>
<dbReference type="Gene3D" id="3.30.1490.120">
    <property type="entry name" value="RNA polymerase Rpb7-like, N-terminal domain"/>
    <property type="match status" value="1"/>
</dbReference>
<keyword evidence="2" id="KW-0804">Transcription</keyword>
<dbReference type="AlphaFoldDB" id="A0A1D3JJ83"/>
<dbReference type="GeneID" id="39867063"/>
<accession>A0A1D3JJ83</accession>
<feature type="domain" description="RNA polymerase Rpb7-like N-terminal" evidence="3">
    <location>
        <begin position="69"/>
        <end position="123"/>
    </location>
</feature>
<keyword evidence="5" id="KW-1185">Reference proteome</keyword>
<dbReference type="OMA" id="AQNPWYV"/>
<protein>
    <recommendedName>
        <fullName evidence="3">RNA polymerase Rpb7-like N-terminal domain-containing protein</fullName>
    </recommendedName>
</protein>
<dbReference type="VEuPathDB" id="PlasmoDB:PmUG01_04023400"/>
<evidence type="ECO:0000259" key="3">
    <source>
        <dbReference type="Pfam" id="PF03876"/>
    </source>
</evidence>
<gene>
    <name evidence="4" type="primary">PmUG01_04023400</name>
    <name evidence="4" type="ORF">PMUG01_04023400</name>
</gene>
<keyword evidence="1" id="KW-0240">DNA-directed RNA polymerase</keyword>
<proteinExistence type="predicted"/>
<evidence type="ECO:0000313" key="5">
    <source>
        <dbReference type="Proteomes" id="UP000219813"/>
    </source>
</evidence>
<dbReference type="InterPro" id="IPR005576">
    <property type="entry name" value="Rpb7-like_N"/>
</dbReference>